<evidence type="ECO:0000313" key="2">
    <source>
        <dbReference type="Proteomes" id="UP000688137"/>
    </source>
</evidence>
<dbReference type="AlphaFoldDB" id="A0A8S1NCF7"/>
<accession>A0A8S1NCF7</accession>
<comment type="caution">
    <text evidence="1">The sequence shown here is derived from an EMBL/GenBank/DDBJ whole genome shotgun (WGS) entry which is preliminary data.</text>
</comment>
<protein>
    <submittedName>
        <fullName evidence="1">Uncharacterized protein</fullName>
    </submittedName>
</protein>
<reference evidence="1" key="1">
    <citation type="submission" date="2021-01" db="EMBL/GenBank/DDBJ databases">
        <authorList>
            <consortium name="Genoscope - CEA"/>
            <person name="William W."/>
        </authorList>
    </citation>
    <scope>NUCLEOTIDE SEQUENCE</scope>
</reference>
<dbReference type="EMBL" id="CAJJDM010000089">
    <property type="protein sequence ID" value="CAD8090410.1"/>
    <property type="molecule type" value="Genomic_DNA"/>
</dbReference>
<sequence>MKFSMSIKRQNLSNSQVTYIGVYNNGKKQQRWITSFYDCEVYLTKQIYLVEKVIMIAMDKKLISGLNYMKILEGIIEFN</sequence>
<evidence type="ECO:0000313" key="1">
    <source>
        <dbReference type="EMBL" id="CAD8090410.1"/>
    </source>
</evidence>
<dbReference type="Proteomes" id="UP000688137">
    <property type="component" value="Unassembled WGS sequence"/>
</dbReference>
<proteinExistence type="predicted"/>
<name>A0A8S1NCF7_PARPR</name>
<keyword evidence="2" id="KW-1185">Reference proteome</keyword>
<gene>
    <name evidence="1" type="ORF">PPRIM_AZ9-3.1.T0860020</name>
</gene>
<organism evidence="1 2">
    <name type="scientific">Paramecium primaurelia</name>
    <dbReference type="NCBI Taxonomy" id="5886"/>
    <lineage>
        <taxon>Eukaryota</taxon>
        <taxon>Sar</taxon>
        <taxon>Alveolata</taxon>
        <taxon>Ciliophora</taxon>
        <taxon>Intramacronucleata</taxon>
        <taxon>Oligohymenophorea</taxon>
        <taxon>Peniculida</taxon>
        <taxon>Parameciidae</taxon>
        <taxon>Paramecium</taxon>
    </lineage>
</organism>